<comment type="caution">
    <text evidence="1">The sequence shown here is derived from an EMBL/GenBank/DDBJ whole genome shotgun (WGS) entry which is preliminary data.</text>
</comment>
<dbReference type="OrthoDB" id="5243930at2"/>
<evidence type="ECO:0000313" key="1">
    <source>
        <dbReference type="EMBL" id="TWU62218.1"/>
    </source>
</evidence>
<accession>A0A5C6FNJ7</accession>
<dbReference type="AlphaFoldDB" id="A0A5C6FNJ7"/>
<protein>
    <submittedName>
        <fullName evidence="1">GYD domain protein</fullName>
    </submittedName>
</protein>
<reference evidence="1 2" key="1">
    <citation type="submission" date="2019-02" db="EMBL/GenBank/DDBJ databases">
        <title>Deep-cultivation of Planctomycetes and their phenomic and genomic characterization uncovers novel biology.</title>
        <authorList>
            <person name="Wiegand S."/>
            <person name="Jogler M."/>
            <person name="Boedeker C."/>
            <person name="Pinto D."/>
            <person name="Vollmers J."/>
            <person name="Rivas-Marin E."/>
            <person name="Kohn T."/>
            <person name="Peeters S.H."/>
            <person name="Heuer A."/>
            <person name="Rast P."/>
            <person name="Oberbeckmann S."/>
            <person name="Bunk B."/>
            <person name="Jeske O."/>
            <person name="Meyerdierks A."/>
            <person name="Storesund J.E."/>
            <person name="Kallscheuer N."/>
            <person name="Luecker S."/>
            <person name="Lage O.M."/>
            <person name="Pohl T."/>
            <person name="Merkel B.J."/>
            <person name="Hornburger P."/>
            <person name="Mueller R.-W."/>
            <person name="Bruemmer F."/>
            <person name="Labrenz M."/>
            <person name="Spormann A.M."/>
            <person name="Op Den Camp H."/>
            <person name="Overmann J."/>
            <person name="Amann R."/>
            <person name="Jetten M.S.M."/>
            <person name="Mascher T."/>
            <person name="Medema M.H."/>
            <person name="Devos D.P."/>
            <person name="Kaster A.-K."/>
            <person name="Ovreas L."/>
            <person name="Rohde M."/>
            <person name="Galperin M.Y."/>
            <person name="Jogler C."/>
        </authorList>
    </citation>
    <scope>NUCLEOTIDE SEQUENCE [LARGE SCALE GENOMIC DNA]</scope>
    <source>
        <strain evidence="1 2">V7</strain>
    </source>
</reference>
<organism evidence="1 2">
    <name type="scientific">Crateriforma conspicua</name>
    <dbReference type="NCBI Taxonomy" id="2527996"/>
    <lineage>
        <taxon>Bacteria</taxon>
        <taxon>Pseudomonadati</taxon>
        <taxon>Planctomycetota</taxon>
        <taxon>Planctomycetia</taxon>
        <taxon>Planctomycetales</taxon>
        <taxon>Planctomycetaceae</taxon>
        <taxon>Crateriforma</taxon>
    </lineage>
</organism>
<dbReference type="Proteomes" id="UP000316476">
    <property type="component" value="Unassembled WGS sequence"/>
</dbReference>
<dbReference type="EMBL" id="SJPZ01000002">
    <property type="protein sequence ID" value="TWU62218.1"/>
    <property type="molecule type" value="Genomic_DNA"/>
</dbReference>
<dbReference type="Pfam" id="PF08734">
    <property type="entry name" value="GYD"/>
    <property type="match status" value="1"/>
</dbReference>
<sequence>MLRYHSLINFTDAGAKNIQDSIDRATRFGKSVEGAGGKLVAQYWSMGQYDGCVIFEVPDDKTASRLLVQLAKDGFVRTQTMQVFDNAEAAELLKG</sequence>
<proteinExistence type="predicted"/>
<dbReference type="InterPro" id="IPR014845">
    <property type="entry name" value="GYD/TTHA1554"/>
</dbReference>
<gene>
    <name evidence="1" type="ORF">V7x_39470</name>
</gene>
<name>A0A5C6FNJ7_9PLAN</name>
<evidence type="ECO:0000313" key="2">
    <source>
        <dbReference type="Proteomes" id="UP000316476"/>
    </source>
</evidence>
<dbReference type="RefSeq" id="WP_146414929.1">
    <property type="nucleotide sequence ID" value="NZ_SJPZ01000002.1"/>
</dbReference>